<dbReference type="EMBL" id="CP106735">
    <property type="protein sequence ID" value="UXX81038.1"/>
    <property type="molecule type" value="Genomic_DNA"/>
</dbReference>
<dbReference type="RefSeq" id="WP_263052767.1">
    <property type="nucleotide sequence ID" value="NZ_CP106735.1"/>
</dbReference>
<evidence type="ECO:0000256" key="1">
    <source>
        <dbReference type="ARBA" id="ARBA00023015"/>
    </source>
</evidence>
<dbReference type="PROSITE" id="PS00041">
    <property type="entry name" value="HTH_ARAC_FAMILY_1"/>
    <property type="match status" value="1"/>
</dbReference>
<dbReference type="PANTHER" id="PTHR43280">
    <property type="entry name" value="ARAC-FAMILY TRANSCRIPTIONAL REGULATOR"/>
    <property type="match status" value="1"/>
</dbReference>
<proteinExistence type="predicted"/>
<sequence>MKIALFTWAIIQSFLIGSLLLINNKSRSNKYLSAFFIMVGVKVLGQYLMRFTALKYAIPHIIFIADIIDFVEPVLVLFYLRIIFDLPVEKKDFWRLTPGALMAVFAVSFTLYVNDTAALFDTYISSVPHQVVLTFILVWKIFVLLEVHVLIFGKNKVAVQTKQQKSLLWPKILAIFLLISTLGILGNVLYHVSDLPGSPNETFRLLLEYEYIIFNCSLVFATAYFFLEDPKLFKGIVLGKGKSNDDFPGGDYYFKKLNKLLEEDRIHLDSELTEHGFAEVLSIQPYLLSKLVNKYLGKSYSELINEYRIAEAKKILSTEKGQNMTIYAVAVDSGFRSESVFYVNFKKITGQTPTQFKKEHKKKQ</sequence>
<keyword evidence="7" id="KW-1185">Reference proteome</keyword>
<dbReference type="Pfam" id="PF12833">
    <property type="entry name" value="HTH_18"/>
    <property type="match status" value="1"/>
</dbReference>
<dbReference type="PANTHER" id="PTHR43280:SF29">
    <property type="entry name" value="ARAC-FAMILY TRANSCRIPTIONAL REGULATOR"/>
    <property type="match status" value="1"/>
</dbReference>
<dbReference type="SUPFAM" id="SSF46689">
    <property type="entry name" value="Homeodomain-like"/>
    <property type="match status" value="1"/>
</dbReference>
<feature type="transmembrane region" description="Helical" evidence="4">
    <location>
        <begin position="211"/>
        <end position="227"/>
    </location>
</feature>
<name>A0ABY6D4L1_9BACT</name>
<evidence type="ECO:0000259" key="5">
    <source>
        <dbReference type="PROSITE" id="PS01124"/>
    </source>
</evidence>
<feature type="transmembrane region" description="Helical" evidence="4">
    <location>
        <begin position="6"/>
        <end position="24"/>
    </location>
</feature>
<evidence type="ECO:0000313" key="7">
    <source>
        <dbReference type="Proteomes" id="UP001062165"/>
    </source>
</evidence>
<keyword evidence="4" id="KW-0472">Membrane</keyword>
<keyword evidence="4" id="KW-1133">Transmembrane helix</keyword>
<evidence type="ECO:0000256" key="2">
    <source>
        <dbReference type="ARBA" id="ARBA00023125"/>
    </source>
</evidence>
<keyword evidence="1" id="KW-0805">Transcription regulation</keyword>
<keyword evidence="4" id="KW-0812">Transmembrane</keyword>
<accession>A0ABY6D4L1</accession>
<keyword evidence="2" id="KW-0238">DNA-binding</keyword>
<reference evidence="6" key="1">
    <citation type="submission" date="2022-10" db="EMBL/GenBank/DDBJ databases">
        <title>Comparative genomics and taxonomic characterization of three novel marine species of genus Reichenbachiella exhibiting antioxidant and polysaccharide degradation activities.</title>
        <authorList>
            <person name="Muhammad N."/>
            <person name="Lee Y.-J."/>
            <person name="Ko J."/>
            <person name="Kim S.-G."/>
        </authorList>
    </citation>
    <scope>NUCLEOTIDE SEQUENCE</scope>
    <source>
        <strain evidence="6">Wsw4-B4</strain>
    </source>
</reference>
<evidence type="ECO:0000256" key="3">
    <source>
        <dbReference type="ARBA" id="ARBA00023163"/>
    </source>
</evidence>
<evidence type="ECO:0000256" key="4">
    <source>
        <dbReference type="SAM" id="Phobius"/>
    </source>
</evidence>
<feature type="domain" description="HTH araC/xylS-type" evidence="5">
    <location>
        <begin position="255"/>
        <end position="359"/>
    </location>
</feature>
<feature type="transmembrane region" description="Helical" evidence="4">
    <location>
        <begin position="132"/>
        <end position="152"/>
    </location>
</feature>
<dbReference type="PROSITE" id="PS01124">
    <property type="entry name" value="HTH_ARAC_FAMILY_2"/>
    <property type="match status" value="1"/>
</dbReference>
<feature type="transmembrane region" description="Helical" evidence="4">
    <location>
        <begin position="172"/>
        <end position="191"/>
    </location>
</feature>
<dbReference type="Gene3D" id="1.10.10.60">
    <property type="entry name" value="Homeodomain-like"/>
    <property type="match status" value="2"/>
</dbReference>
<keyword evidence="3" id="KW-0804">Transcription</keyword>
<feature type="transmembrane region" description="Helical" evidence="4">
    <location>
        <begin position="93"/>
        <end position="112"/>
    </location>
</feature>
<evidence type="ECO:0000313" key="6">
    <source>
        <dbReference type="EMBL" id="UXX81038.1"/>
    </source>
</evidence>
<dbReference type="InterPro" id="IPR018062">
    <property type="entry name" value="HTH_AraC-typ_CS"/>
</dbReference>
<gene>
    <name evidence="6" type="ORF">N7E81_07990</name>
</gene>
<dbReference type="InterPro" id="IPR009057">
    <property type="entry name" value="Homeodomain-like_sf"/>
</dbReference>
<organism evidence="6 7">
    <name type="scientific">Reichenbachiella carrageenanivorans</name>
    <dbReference type="NCBI Taxonomy" id="2979869"/>
    <lineage>
        <taxon>Bacteria</taxon>
        <taxon>Pseudomonadati</taxon>
        <taxon>Bacteroidota</taxon>
        <taxon>Cytophagia</taxon>
        <taxon>Cytophagales</taxon>
        <taxon>Reichenbachiellaceae</taxon>
        <taxon>Reichenbachiella</taxon>
    </lineage>
</organism>
<dbReference type="SMART" id="SM00342">
    <property type="entry name" value="HTH_ARAC"/>
    <property type="match status" value="1"/>
</dbReference>
<protein>
    <submittedName>
        <fullName evidence="6">Helix-turn-helix domain-containing protein</fullName>
    </submittedName>
</protein>
<feature type="transmembrane region" description="Helical" evidence="4">
    <location>
        <begin position="31"/>
        <end position="49"/>
    </location>
</feature>
<dbReference type="Proteomes" id="UP001062165">
    <property type="component" value="Chromosome"/>
</dbReference>
<dbReference type="InterPro" id="IPR018060">
    <property type="entry name" value="HTH_AraC"/>
</dbReference>
<feature type="transmembrane region" description="Helical" evidence="4">
    <location>
        <begin position="61"/>
        <end position="81"/>
    </location>
</feature>